<dbReference type="Gene3D" id="3.40.50.1820">
    <property type="entry name" value="alpha/beta hydrolase"/>
    <property type="match status" value="1"/>
</dbReference>
<dbReference type="PANTHER" id="PTHR43433">
    <property type="entry name" value="HYDROLASE, ALPHA/BETA FOLD FAMILY PROTEIN"/>
    <property type="match status" value="1"/>
</dbReference>
<feature type="domain" description="AB hydrolase-1" evidence="1">
    <location>
        <begin position="45"/>
        <end position="144"/>
    </location>
</feature>
<dbReference type="InterPro" id="IPR000073">
    <property type="entry name" value="AB_hydrolase_1"/>
</dbReference>
<dbReference type="SUPFAM" id="SSF53474">
    <property type="entry name" value="alpha/beta-Hydrolases"/>
    <property type="match status" value="1"/>
</dbReference>
<reference evidence="2 3" key="1">
    <citation type="submission" date="2018-03" db="EMBL/GenBank/DDBJ databases">
        <title>Genome assembly of novel Miniimonas species PCH200.</title>
        <authorList>
            <person name="Thakur V."/>
            <person name="Kumar V."/>
            <person name="Singh D."/>
        </authorList>
    </citation>
    <scope>NUCLEOTIDE SEQUENCE [LARGE SCALE GENOMIC DNA]</scope>
    <source>
        <strain evidence="2 3">PCH200</strain>
    </source>
</reference>
<dbReference type="GO" id="GO:0004806">
    <property type="term" value="F:triacylglycerol lipase activity"/>
    <property type="evidence" value="ECO:0007669"/>
    <property type="project" value="TreeGrafter"/>
</dbReference>
<keyword evidence="2" id="KW-0378">Hydrolase</keyword>
<dbReference type="GO" id="GO:0046503">
    <property type="term" value="P:glycerolipid catabolic process"/>
    <property type="evidence" value="ECO:0007669"/>
    <property type="project" value="TreeGrafter"/>
</dbReference>
<gene>
    <name evidence="2" type="ORF">C8046_04685</name>
</gene>
<dbReference type="AlphaFoldDB" id="A0A2U1ZZE7"/>
<dbReference type="Pfam" id="PF00561">
    <property type="entry name" value="Abhydrolase_1"/>
    <property type="match status" value="1"/>
</dbReference>
<protein>
    <submittedName>
        <fullName evidence="2">Alpha/beta hydrolase</fullName>
    </submittedName>
</protein>
<accession>A0A2U1ZZE7</accession>
<evidence type="ECO:0000259" key="1">
    <source>
        <dbReference type="Pfam" id="PF00561"/>
    </source>
</evidence>
<evidence type="ECO:0000313" key="3">
    <source>
        <dbReference type="Proteomes" id="UP000245166"/>
    </source>
</evidence>
<organism evidence="2 3">
    <name type="scientific">Serinibacter arcticus</name>
    <dbReference type="NCBI Taxonomy" id="1655435"/>
    <lineage>
        <taxon>Bacteria</taxon>
        <taxon>Bacillati</taxon>
        <taxon>Actinomycetota</taxon>
        <taxon>Actinomycetes</taxon>
        <taxon>Micrococcales</taxon>
        <taxon>Beutenbergiaceae</taxon>
        <taxon>Serinibacter</taxon>
    </lineage>
</organism>
<proteinExistence type="predicted"/>
<dbReference type="EMBL" id="PYHR01000002">
    <property type="protein sequence ID" value="PWD52365.1"/>
    <property type="molecule type" value="Genomic_DNA"/>
</dbReference>
<dbReference type="Proteomes" id="UP000245166">
    <property type="component" value="Unassembled WGS sequence"/>
</dbReference>
<dbReference type="PANTHER" id="PTHR43433:SF5">
    <property type="entry name" value="AB HYDROLASE-1 DOMAIN-CONTAINING PROTEIN"/>
    <property type="match status" value="1"/>
</dbReference>
<evidence type="ECO:0000313" key="2">
    <source>
        <dbReference type="EMBL" id="PWD52365.1"/>
    </source>
</evidence>
<sequence length="263" mass="27132">MTPAGAPRRCPAARGTLGLVTALRDLRHPGALVGPLWVVTVGSGPPVVLLHGNSESHHVFDNLVPHLAGEMTLVGIDSRGHGLSPRGARGLTIAAMADDVAVTLARLGLDRPLVVGFSDGGNIALELALRHPGAAGRLVVVGANLFPEGLRPVGKALTDAAHAAAVVGARVAPNLEPLAERLGLMVHDPHIDPARLAGLTQEVLVVVGERDAVRPEHTALIVDSLPRGRLAVVPGVGHMVPVRAPAQLADLVRDLARRPEVAG</sequence>
<comment type="caution">
    <text evidence="2">The sequence shown here is derived from an EMBL/GenBank/DDBJ whole genome shotgun (WGS) entry which is preliminary data.</text>
</comment>
<dbReference type="InterPro" id="IPR029058">
    <property type="entry name" value="AB_hydrolase_fold"/>
</dbReference>
<name>A0A2U1ZZE7_9MICO</name>
<keyword evidence="3" id="KW-1185">Reference proteome</keyword>
<dbReference type="InterPro" id="IPR050471">
    <property type="entry name" value="AB_hydrolase"/>
</dbReference>